<dbReference type="Proteomes" id="UP001230220">
    <property type="component" value="Unassembled WGS sequence"/>
</dbReference>
<evidence type="ECO:0000313" key="2">
    <source>
        <dbReference type="Proteomes" id="UP001230220"/>
    </source>
</evidence>
<evidence type="ECO:0000313" key="1">
    <source>
        <dbReference type="EMBL" id="MDQ0359588.1"/>
    </source>
</evidence>
<gene>
    <name evidence="1" type="ORF">J2S15_000319</name>
</gene>
<dbReference type="Pfam" id="PF13171">
    <property type="entry name" value="DUF4004"/>
    <property type="match status" value="1"/>
</dbReference>
<comment type="caution">
    <text evidence="1">The sequence shown here is derived from an EMBL/GenBank/DDBJ whole genome shotgun (WGS) entry which is preliminary data.</text>
</comment>
<dbReference type="InterPro" id="IPR025063">
    <property type="entry name" value="DUF4004"/>
</dbReference>
<organism evidence="1 2">
    <name type="scientific">Breznakia pachnodae</name>
    <dbReference type="NCBI Taxonomy" id="265178"/>
    <lineage>
        <taxon>Bacteria</taxon>
        <taxon>Bacillati</taxon>
        <taxon>Bacillota</taxon>
        <taxon>Erysipelotrichia</taxon>
        <taxon>Erysipelotrichales</taxon>
        <taxon>Erysipelotrichaceae</taxon>
        <taxon>Breznakia</taxon>
    </lineage>
</organism>
<dbReference type="EMBL" id="JAUSUR010000001">
    <property type="protein sequence ID" value="MDQ0359588.1"/>
    <property type="molecule type" value="Genomic_DNA"/>
</dbReference>
<accession>A0ABU0DYM1</accession>
<protein>
    <submittedName>
        <fullName evidence="1">DNA-binding transcriptional MerR regulator</fullName>
    </submittedName>
</protein>
<dbReference type="GO" id="GO:0003677">
    <property type="term" value="F:DNA binding"/>
    <property type="evidence" value="ECO:0007669"/>
    <property type="project" value="UniProtKB-KW"/>
</dbReference>
<keyword evidence="1" id="KW-0238">DNA-binding</keyword>
<name>A0ABU0DYM1_9FIRM</name>
<keyword evidence="2" id="KW-1185">Reference proteome</keyword>
<proteinExistence type="predicted"/>
<sequence>MSITKKELLKITGISYGQLYRWKRFGLIPEEWFVKQSSYTGQETVFPKEKILERINTIQELKDYYSLEEMAVMLSPELMSNNVVEESVLYQQGIVSESFVSMYKALLQKESLQYTDLVILYGLHTKVTPHLKDKDIEKLLKNNAAIIKNITSVDYEIVIFEYDQHYLLVVGNGIKEFYMDNRCNIITRIQLRDVNDEFKMKFKNLI</sequence>
<reference evidence="1 2" key="1">
    <citation type="submission" date="2023-07" db="EMBL/GenBank/DDBJ databases">
        <title>Genomic Encyclopedia of Type Strains, Phase IV (KMG-IV): sequencing the most valuable type-strain genomes for metagenomic binning, comparative biology and taxonomic classification.</title>
        <authorList>
            <person name="Goeker M."/>
        </authorList>
    </citation>
    <scope>NUCLEOTIDE SEQUENCE [LARGE SCALE GENOMIC DNA]</scope>
    <source>
        <strain evidence="1 2">DSM 16784</strain>
    </source>
</reference>
<dbReference type="RefSeq" id="WP_307404825.1">
    <property type="nucleotide sequence ID" value="NZ_JAUSUR010000001.1"/>
</dbReference>